<dbReference type="Proteomes" id="UP000002669">
    <property type="component" value="Unassembled WGS sequence"/>
</dbReference>
<proteinExistence type="predicted"/>
<dbReference type="InterPro" id="IPR039461">
    <property type="entry name" value="Peptidase_M49"/>
</dbReference>
<keyword evidence="4" id="KW-1185">Reference proteome</keyword>
<dbReference type="VEuPathDB" id="FungiDB:MGYG_08956"/>
<dbReference type="GO" id="GO:0046872">
    <property type="term" value="F:metal ion binding"/>
    <property type="evidence" value="ECO:0007669"/>
    <property type="project" value="UniProtKB-KW"/>
</dbReference>
<dbReference type="InParanoid" id="E5QZH1"/>
<dbReference type="RefSeq" id="XP_003177928.1">
    <property type="nucleotide sequence ID" value="XM_003177880.1"/>
</dbReference>
<keyword evidence="2" id="KW-0378">Hydrolase</keyword>
<sequence>MAHYSILKHLLQDGDGALRILHDLAASTFTVQVDRTKIRSHGKPALGRYLCRLHIWRCTADLSSCKQFYEALYEVEGVYEQWRQIVCSTPIPRWKFVQLNTFFDGEAVELKIYEESNEGIIQSWAERDV</sequence>
<dbReference type="OMA" id="HDTELEN"/>
<evidence type="ECO:0000256" key="1">
    <source>
        <dbReference type="ARBA" id="ARBA00022723"/>
    </source>
</evidence>
<dbReference type="eggNOG" id="KOG3675">
    <property type="taxonomic scope" value="Eukaryota"/>
</dbReference>
<keyword evidence="1" id="KW-0479">Metal-binding</keyword>
<evidence type="ECO:0000313" key="3">
    <source>
        <dbReference type="EMBL" id="EFQ98976.1"/>
    </source>
</evidence>
<dbReference type="HOGENOM" id="CLU_141116_0_0_1"/>
<dbReference type="OrthoDB" id="4694525at2759"/>
<dbReference type="PANTHER" id="PTHR23422:SF11">
    <property type="entry name" value="DIPEPTIDYL PEPTIDASE 3"/>
    <property type="match status" value="1"/>
</dbReference>
<dbReference type="Pfam" id="PF03571">
    <property type="entry name" value="Peptidase_M49"/>
    <property type="match status" value="1"/>
</dbReference>
<evidence type="ECO:0000256" key="2">
    <source>
        <dbReference type="ARBA" id="ARBA00022801"/>
    </source>
</evidence>
<gene>
    <name evidence="3" type="ORF">MGYG_08956</name>
</gene>
<name>E5QZH1_ARTGP</name>
<evidence type="ECO:0000313" key="4">
    <source>
        <dbReference type="Proteomes" id="UP000002669"/>
    </source>
</evidence>
<reference evidence="4" key="1">
    <citation type="journal article" date="2012" name="MBio">
        <title>Comparative genome analysis of Trichophyton rubrum and related dermatophytes reveals candidate genes involved in infection.</title>
        <authorList>
            <person name="Martinez D.A."/>
            <person name="Oliver B.G."/>
            <person name="Graeser Y."/>
            <person name="Goldberg J.M."/>
            <person name="Li W."/>
            <person name="Martinez-Rossi N.M."/>
            <person name="Monod M."/>
            <person name="Shelest E."/>
            <person name="Barton R.C."/>
            <person name="Birch E."/>
            <person name="Brakhage A.A."/>
            <person name="Chen Z."/>
            <person name="Gurr S.J."/>
            <person name="Heiman D."/>
            <person name="Heitman J."/>
            <person name="Kosti I."/>
            <person name="Rossi A."/>
            <person name="Saif S."/>
            <person name="Samalova M."/>
            <person name="Saunders C.W."/>
            <person name="Shea T."/>
            <person name="Summerbell R.C."/>
            <person name="Xu J."/>
            <person name="Young S."/>
            <person name="Zeng Q."/>
            <person name="Birren B.W."/>
            <person name="Cuomo C.A."/>
            <person name="White T.C."/>
        </authorList>
    </citation>
    <scope>NUCLEOTIDE SEQUENCE [LARGE SCALE GENOMIC DNA]</scope>
    <source>
        <strain evidence="4">ATCC MYA-4604 / CBS 118893</strain>
    </source>
</reference>
<dbReference type="GO" id="GO:0005737">
    <property type="term" value="C:cytoplasm"/>
    <property type="evidence" value="ECO:0007669"/>
    <property type="project" value="TreeGrafter"/>
</dbReference>
<dbReference type="GeneID" id="10033264"/>
<dbReference type="AlphaFoldDB" id="E5QZH1"/>
<dbReference type="EMBL" id="DS989822">
    <property type="protein sequence ID" value="EFQ98976.1"/>
    <property type="molecule type" value="Genomic_DNA"/>
</dbReference>
<protein>
    <submittedName>
        <fullName evidence="3">Uncharacterized protein</fullName>
    </submittedName>
</protein>
<organism evidence="4">
    <name type="scientific">Arthroderma gypseum (strain ATCC MYA-4604 / CBS 118893)</name>
    <name type="common">Microsporum gypseum</name>
    <dbReference type="NCBI Taxonomy" id="535722"/>
    <lineage>
        <taxon>Eukaryota</taxon>
        <taxon>Fungi</taxon>
        <taxon>Dikarya</taxon>
        <taxon>Ascomycota</taxon>
        <taxon>Pezizomycotina</taxon>
        <taxon>Eurotiomycetes</taxon>
        <taxon>Eurotiomycetidae</taxon>
        <taxon>Onygenales</taxon>
        <taxon>Arthrodermataceae</taxon>
        <taxon>Nannizzia</taxon>
    </lineage>
</organism>
<dbReference type="GO" id="GO:0008239">
    <property type="term" value="F:dipeptidyl-peptidase activity"/>
    <property type="evidence" value="ECO:0007669"/>
    <property type="project" value="TreeGrafter"/>
</dbReference>
<accession>E5QZH1</accession>
<dbReference type="PANTHER" id="PTHR23422">
    <property type="entry name" value="DIPEPTIDYL PEPTIDASE III-RELATED"/>
    <property type="match status" value="1"/>
</dbReference>